<dbReference type="AlphaFoldDB" id="A0A4R3LZ18"/>
<dbReference type="Gene3D" id="1.20.1290.10">
    <property type="entry name" value="AhpD-like"/>
    <property type="match status" value="1"/>
</dbReference>
<keyword evidence="2" id="KW-1185">Reference proteome</keyword>
<dbReference type="PANTHER" id="PTHR34846">
    <property type="entry name" value="4-CARBOXYMUCONOLACTONE DECARBOXYLASE FAMILY PROTEIN (AFU_ORTHOLOGUE AFUA_6G11590)"/>
    <property type="match status" value="1"/>
</dbReference>
<sequence>MTKRFKELDPTALSPAQKQVFDAIASGPRKTVPYIYHLLLGSAELAEKSQALGVFCRYGTEFTPRQSELAILVVARHWDAVYEWSVHVHEARKAGLPETVIAALEKDEEPVFEDADDALIYRFAKTYFATNDVPDDLFAQAQARFGEKAVVELAGLLGYYSMLAICLRIYRVPPQGEA</sequence>
<name>A0A4R3LZ18_9HYPH</name>
<dbReference type="EMBL" id="SMAI01000003">
    <property type="protein sequence ID" value="TCT05981.1"/>
    <property type="molecule type" value="Genomic_DNA"/>
</dbReference>
<dbReference type="InterPro" id="IPR029032">
    <property type="entry name" value="AhpD-like"/>
</dbReference>
<proteinExistence type="predicted"/>
<dbReference type="PANTHER" id="PTHR34846:SF11">
    <property type="entry name" value="4-CARBOXYMUCONOLACTONE DECARBOXYLASE FAMILY PROTEIN (AFU_ORTHOLOGUE AFUA_6G11590)"/>
    <property type="match status" value="1"/>
</dbReference>
<dbReference type="Proteomes" id="UP000294664">
    <property type="component" value="Unassembled WGS sequence"/>
</dbReference>
<dbReference type="OrthoDB" id="9129225at2"/>
<gene>
    <name evidence="1" type="ORF">EDC64_10382</name>
</gene>
<protein>
    <submittedName>
        <fullName evidence="1">4-carboxymuconolactone decarboxylase</fullName>
    </submittedName>
</protein>
<reference evidence="1 2" key="1">
    <citation type="submission" date="2019-03" db="EMBL/GenBank/DDBJ databases">
        <title>Genomic Encyclopedia of Type Strains, Phase IV (KMG-IV): sequencing the most valuable type-strain genomes for metagenomic binning, comparative biology and taxonomic classification.</title>
        <authorList>
            <person name="Goeker M."/>
        </authorList>
    </citation>
    <scope>NUCLEOTIDE SEQUENCE [LARGE SCALE GENOMIC DNA]</scope>
    <source>
        <strain evidence="1 2">DSM 9035</strain>
    </source>
</reference>
<organism evidence="1 2">
    <name type="scientific">Aquabacter spiritensis</name>
    <dbReference type="NCBI Taxonomy" id="933073"/>
    <lineage>
        <taxon>Bacteria</taxon>
        <taxon>Pseudomonadati</taxon>
        <taxon>Pseudomonadota</taxon>
        <taxon>Alphaproteobacteria</taxon>
        <taxon>Hyphomicrobiales</taxon>
        <taxon>Xanthobacteraceae</taxon>
        <taxon>Aquabacter</taxon>
    </lineage>
</organism>
<dbReference type="RefSeq" id="WP_132030512.1">
    <property type="nucleotide sequence ID" value="NZ_SMAI01000003.1"/>
</dbReference>
<evidence type="ECO:0000313" key="2">
    <source>
        <dbReference type="Proteomes" id="UP000294664"/>
    </source>
</evidence>
<accession>A0A4R3LZ18</accession>
<evidence type="ECO:0000313" key="1">
    <source>
        <dbReference type="EMBL" id="TCT05981.1"/>
    </source>
</evidence>
<dbReference type="SUPFAM" id="SSF69118">
    <property type="entry name" value="AhpD-like"/>
    <property type="match status" value="1"/>
</dbReference>
<comment type="caution">
    <text evidence="1">The sequence shown here is derived from an EMBL/GenBank/DDBJ whole genome shotgun (WGS) entry which is preliminary data.</text>
</comment>